<dbReference type="GO" id="GO:0016614">
    <property type="term" value="F:oxidoreductase activity, acting on CH-OH group of donors"/>
    <property type="evidence" value="ECO:0007669"/>
    <property type="project" value="InterPro"/>
</dbReference>
<evidence type="ECO:0000256" key="6">
    <source>
        <dbReference type="ARBA" id="ARBA00022729"/>
    </source>
</evidence>
<evidence type="ECO:0000256" key="13">
    <source>
        <dbReference type="SAM" id="SignalP"/>
    </source>
</evidence>
<dbReference type="AlphaFoldDB" id="A0A261W8X1"/>
<keyword evidence="2" id="KW-0813">Transport</keyword>
<feature type="binding site" description="covalent" evidence="11">
    <location>
        <position position="48"/>
    </location>
    <ligand>
        <name>heme c</name>
        <dbReference type="ChEBI" id="CHEBI:61717"/>
        <label>1</label>
    </ligand>
</feature>
<feature type="domain" description="Cytochrome c" evidence="14">
    <location>
        <begin position="322"/>
        <end position="412"/>
    </location>
</feature>
<reference evidence="16" key="1">
    <citation type="submission" date="2017-05" db="EMBL/GenBank/DDBJ databases">
        <title>Complete and WGS of Bordetella genogroups.</title>
        <authorList>
            <person name="Spilker T."/>
            <person name="Lipuma J."/>
        </authorList>
    </citation>
    <scope>NUCLEOTIDE SEQUENCE [LARGE SCALE GENOMIC DNA]</scope>
    <source>
        <strain evidence="16">AU8256</strain>
    </source>
</reference>
<feature type="binding site" description="covalent" evidence="11">
    <location>
        <position position="202"/>
    </location>
    <ligand>
        <name>heme c</name>
        <dbReference type="ChEBI" id="CHEBI:61717"/>
        <label>2</label>
    </ligand>
</feature>
<dbReference type="GO" id="GO:0005886">
    <property type="term" value="C:plasma membrane"/>
    <property type="evidence" value="ECO:0007669"/>
    <property type="project" value="UniProtKB-SubCell"/>
</dbReference>
<evidence type="ECO:0000256" key="10">
    <source>
        <dbReference type="ARBA" id="ARBA00023136"/>
    </source>
</evidence>
<dbReference type="Gene3D" id="1.10.760.10">
    <property type="entry name" value="Cytochrome c-like domain"/>
    <property type="match status" value="3"/>
</dbReference>
<name>A0A261W8X1_9BORD</name>
<protein>
    <submittedName>
        <fullName evidence="15">Alcohol dehydrogenase</fullName>
    </submittedName>
</protein>
<evidence type="ECO:0000259" key="14">
    <source>
        <dbReference type="PROSITE" id="PS51007"/>
    </source>
</evidence>
<evidence type="ECO:0000256" key="9">
    <source>
        <dbReference type="ARBA" id="ARBA00023004"/>
    </source>
</evidence>
<evidence type="ECO:0000256" key="2">
    <source>
        <dbReference type="ARBA" id="ARBA00022448"/>
    </source>
</evidence>
<keyword evidence="3" id="KW-1003">Cell membrane</keyword>
<keyword evidence="16" id="KW-1185">Reference proteome</keyword>
<dbReference type="PANTHER" id="PTHR35008:SF8">
    <property type="entry name" value="ALCOHOL DEHYDROGENASE CYTOCHROME C SUBUNIT"/>
    <property type="match status" value="1"/>
</dbReference>
<feature type="binding site" description="covalent" evidence="11">
    <location>
        <position position="45"/>
    </location>
    <ligand>
        <name>heme c</name>
        <dbReference type="ChEBI" id="CHEBI:61717"/>
        <label>1</label>
    </ligand>
</feature>
<feature type="chain" id="PRO_5013283451" evidence="13">
    <location>
        <begin position="21"/>
        <end position="439"/>
    </location>
</feature>
<feature type="domain" description="Cytochrome c" evidence="14">
    <location>
        <begin position="31"/>
        <end position="134"/>
    </location>
</feature>
<proteinExistence type="predicted"/>
<keyword evidence="6 13" id="KW-0732">Signal</keyword>
<dbReference type="Pfam" id="PF00034">
    <property type="entry name" value="Cytochrom_C"/>
    <property type="match status" value="2"/>
</dbReference>
<keyword evidence="5 12" id="KW-0479">Metal-binding</keyword>
<comment type="subcellular location">
    <subcellularLocation>
        <location evidence="1">Cell membrane</location>
    </subcellularLocation>
</comment>
<evidence type="ECO:0000256" key="5">
    <source>
        <dbReference type="ARBA" id="ARBA00022723"/>
    </source>
</evidence>
<dbReference type="PROSITE" id="PS51007">
    <property type="entry name" value="CYTC"/>
    <property type="match status" value="3"/>
</dbReference>
<feature type="binding site" description="covalent" evidence="11">
    <location>
        <position position="338"/>
    </location>
    <ligand>
        <name>heme c</name>
        <dbReference type="ChEBI" id="CHEBI:61717"/>
        <label>3</label>
    </ligand>
</feature>
<dbReference type="InterPro" id="IPR051459">
    <property type="entry name" value="Cytochrome_c-type_DH"/>
</dbReference>
<dbReference type="Proteomes" id="UP000215633">
    <property type="component" value="Unassembled WGS sequence"/>
</dbReference>
<evidence type="ECO:0000256" key="3">
    <source>
        <dbReference type="ARBA" id="ARBA00022475"/>
    </source>
</evidence>
<dbReference type="GO" id="GO:0009055">
    <property type="term" value="F:electron transfer activity"/>
    <property type="evidence" value="ECO:0007669"/>
    <property type="project" value="InterPro"/>
</dbReference>
<keyword evidence="9 12" id="KW-0408">Iron</keyword>
<organism evidence="15 16">
    <name type="scientific">Bordetella genomosp. 2</name>
    <dbReference type="NCBI Taxonomy" id="1983456"/>
    <lineage>
        <taxon>Bacteria</taxon>
        <taxon>Pseudomonadati</taxon>
        <taxon>Pseudomonadota</taxon>
        <taxon>Betaproteobacteria</taxon>
        <taxon>Burkholderiales</taxon>
        <taxon>Alcaligenaceae</taxon>
        <taxon>Bordetella</taxon>
    </lineage>
</organism>
<feature type="binding site" description="axial binding residue" evidence="12">
    <location>
        <position position="203"/>
    </location>
    <ligand>
        <name>heme c</name>
        <dbReference type="ChEBI" id="CHEBI:61717"/>
        <label>2</label>
    </ligand>
    <ligandPart>
        <name>Fe</name>
        <dbReference type="ChEBI" id="CHEBI:18248"/>
    </ligandPart>
</feature>
<dbReference type="GO" id="GO:0020037">
    <property type="term" value="F:heme binding"/>
    <property type="evidence" value="ECO:0007669"/>
    <property type="project" value="InterPro"/>
</dbReference>
<dbReference type="InterPro" id="IPR008168">
    <property type="entry name" value="Cyt_C_IC"/>
</dbReference>
<dbReference type="PRINTS" id="PR00605">
    <property type="entry name" value="CYTCHROMECIC"/>
</dbReference>
<feature type="domain" description="Cytochrome c" evidence="14">
    <location>
        <begin position="184"/>
        <end position="298"/>
    </location>
</feature>
<dbReference type="PANTHER" id="PTHR35008">
    <property type="entry name" value="BLL4482 PROTEIN-RELATED"/>
    <property type="match status" value="1"/>
</dbReference>
<evidence type="ECO:0000313" key="16">
    <source>
        <dbReference type="Proteomes" id="UP000215633"/>
    </source>
</evidence>
<dbReference type="GO" id="GO:0005506">
    <property type="term" value="F:iron ion binding"/>
    <property type="evidence" value="ECO:0007669"/>
    <property type="project" value="InterPro"/>
</dbReference>
<comment type="cofactor">
    <cofactor evidence="11">
        <name>heme c</name>
        <dbReference type="ChEBI" id="CHEBI:61717"/>
    </cofactor>
    <text evidence="11">Binds 3 heme c groups covalently per subunit.</text>
</comment>
<comment type="caution">
    <text evidence="15">The sequence shown here is derived from an EMBL/GenBank/DDBJ whole genome shotgun (WGS) entry which is preliminary data.</text>
</comment>
<keyword evidence="10" id="KW-0472">Membrane</keyword>
<dbReference type="SUPFAM" id="SSF46626">
    <property type="entry name" value="Cytochrome c"/>
    <property type="match status" value="3"/>
</dbReference>
<evidence type="ECO:0000256" key="1">
    <source>
        <dbReference type="ARBA" id="ARBA00004236"/>
    </source>
</evidence>
<evidence type="ECO:0000256" key="12">
    <source>
        <dbReference type="PIRSR" id="PIRSR000018-51"/>
    </source>
</evidence>
<dbReference type="InterPro" id="IPR036909">
    <property type="entry name" value="Cyt_c-like_dom_sf"/>
</dbReference>
<feature type="signal peptide" evidence="13">
    <location>
        <begin position="1"/>
        <end position="20"/>
    </location>
</feature>
<feature type="binding site" description="covalent" evidence="11">
    <location>
        <position position="335"/>
    </location>
    <ligand>
        <name>heme c</name>
        <dbReference type="ChEBI" id="CHEBI:61717"/>
        <label>3</label>
    </ligand>
</feature>
<feature type="binding site" description="axial binding residue" evidence="12">
    <location>
        <position position="339"/>
    </location>
    <ligand>
        <name>heme c</name>
        <dbReference type="ChEBI" id="CHEBI:61717"/>
        <label>3</label>
    </ligand>
    <ligandPart>
        <name>Fe</name>
        <dbReference type="ChEBI" id="CHEBI:18248"/>
    </ligandPart>
</feature>
<dbReference type="PIRSF" id="PIRSF000018">
    <property type="entry name" value="Mb_ADH_cyt_c"/>
    <property type="match status" value="1"/>
</dbReference>
<dbReference type="RefSeq" id="WP_094805499.1">
    <property type="nucleotide sequence ID" value="NZ_NEVT01000002.1"/>
</dbReference>
<sequence>MTKYTIVAAALALLAGPASAAEGGAGQPDAQLIKQGEYLSRAGDCIACHTAPDGKPFAGGLGLDSPLGMIYSTNITPDKETGIGEYTLEDFDRAVRHGVAKDGHSLYPAMPYTAYAKVTPDDIKALYAYFMHGVEPVKQANKDTDIIWPLSMRWPLGVWRWMFAPDVVAGAPADAAPAGPAADAEVLRGKYLVEGLGHCSTCHTPRGFALQEKALTDADGTAFLSGGVVEGWLAKNLRGDTVDGLGSWSKEDIVAFLKTGVNGHSATFGGMSQVVADSTQHLTDADLNAIAAYLKTLSPVNPDATQPMAYDESAAQALRTGKDQSEGAIAFLNNCAACHRSTGKGYAQTFPQLALSSTVNSADPTSLIHIVLKGAQLPGTAHAPTRYAMPGFDWRLTDQEVASVVSFVRSSWGNQASAVSAADVAKVREEVGAAPQPAR</sequence>
<keyword evidence="7" id="KW-0677">Repeat</keyword>
<evidence type="ECO:0000256" key="8">
    <source>
        <dbReference type="ARBA" id="ARBA00022982"/>
    </source>
</evidence>
<dbReference type="InterPro" id="IPR009056">
    <property type="entry name" value="Cyt_c-like_dom"/>
</dbReference>
<evidence type="ECO:0000256" key="4">
    <source>
        <dbReference type="ARBA" id="ARBA00022617"/>
    </source>
</evidence>
<evidence type="ECO:0000256" key="11">
    <source>
        <dbReference type="PIRSR" id="PIRSR000018-50"/>
    </source>
</evidence>
<feature type="binding site" description="covalent" evidence="11">
    <location>
        <position position="199"/>
    </location>
    <ligand>
        <name>heme c</name>
        <dbReference type="ChEBI" id="CHEBI:61717"/>
        <label>2</label>
    </ligand>
</feature>
<feature type="binding site" description="axial binding residue" evidence="12">
    <location>
        <position position="49"/>
    </location>
    <ligand>
        <name>heme c</name>
        <dbReference type="ChEBI" id="CHEBI:61717"/>
        <label>1</label>
    </ligand>
    <ligandPart>
        <name>Fe</name>
        <dbReference type="ChEBI" id="CHEBI:18248"/>
    </ligandPart>
</feature>
<keyword evidence="8" id="KW-0249">Electron transport</keyword>
<dbReference type="InterPro" id="IPR014353">
    <property type="entry name" value="Membr-bd_ADH_cyt_c"/>
</dbReference>
<dbReference type="EMBL" id="NEVT01000002">
    <property type="protein sequence ID" value="OZI82501.1"/>
    <property type="molecule type" value="Genomic_DNA"/>
</dbReference>
<accession>A0A261W8X1</accession>
<gene>
    <name evidence="15" type="ORF">CAL24_01070</name>
</gene>
<evidence type="ECO:0000313" key="15">
    <source>
        <dbReference type="EMBL" id="OZI82501.1"/>
    </source>
</evidence>
<keyword evidence="4 11" id="KW-0349">Heme</keyword>
<evidence type="ECO:0000256" key="7">
    <source>
        <dbReference type="ARBA" id="ARBA00022737"/>
    </source>
</evidence>